<dbReference type="EMBL" id="ML976616">
    <property type="protein sequence ID" value="KAF1845587.1"/>
    <property type="molecule type" value="Genomic_DNA"/>
</dbReference>
<reference evidence="2" key="1">
    <citation type="submission" date="2020-01" db="EMBL/GenBank/DDBJ databases">
        <authorList>
            <consortium name="DOE Joint Genome Institute"/>
            <person name="Haridas S."/>
            <person name="Albert R."/>
            <person name="Binder M."/>
            <person name="Bloem J."/>
            <person name="Labutti K."/>
            <person name="Salamov A."/>
            <person name="Andreopoulos B."/>
            <person name="Baker S.E."/>
            <person name="Barry K."/>
            <person name="Bills G."/>
            <person name="Bluhm B.H."/>
            <person name="Cannon C."/>
            <person name="Castanera R."/>
            <person name="Culley D.E."/>
            <person name="Daum C."/>
            <person name="Ezra D."/>
            <person name="Gonzalez J.B."/>
            <person name="Henrissat B."/>
            <person name="Kuo A."/>
            <person name="Liang C."/>
            <person name="Lipzen A."/>
            <person name="Lutzoni F."/>
            <person name="Magnuson J."/>
            <person name="Mondo S."/>
            <person name="Nolan M."/>
            <person name="Ohm R."/>
            <person name="Pangilinan J."/>
            <person name="Park H.-J."/>
            <person name="Ramirez L."/>
            <person name="Alfaro M."/>
            <person name="Sun H."/>
            <person name="Tritt A."/>
            <person name="Yoshinaga Y."/>
            <person name="Zwiers L.-H."/>
            <person name="Turgeon B.G."/>
            <person name="Goodwin S.B."/>
            <person name="Spatafora J.W."/>
            <person name="Crous P.W."/>
            <person name="Grigoriev I.V."/>
        </authorList>
    </citation>
    <scope>NUCLEOTIDE SEQUENCE</scope>
    <source>
        <strain evidence="2">CBS 394.84</strain>
    </source>
</reference>
<organism evidence="2 3">
    <name type="scientific">Cucurbitaria berberidis CBS 394.84</name>
    <dbReference type="NCBI Taxonomy" id="1168544"/>
    <lineage>
        <taxon>Eukaryota</taxon>
        <taxon>Fungi</taxon>
        <taxon>Dikarya</taxon>
        <taxon>Ascomycota</taxon>
        <taxon>Pezizomycotina</taxon>
        <taxon>Dothideomycetes</taxon>
        <taxon>Pleosporomycetidae</taxon>
        <taxon>Pleosporales</taxon>
        <taxon>Pleosporineae</taxon>
        <taxon>Cucurbitariaceae</taxon>
        <taxon>Cucurbitaria</taxon>
    </lineage>
</organism>
<dbReference type="RefSeq" id="XP_040788150.1">
    <property type="nucleotide sequence ID" value="XM_040938323.1"/>
</dbReference>
<keyword evidence="3" id="KW-1185">Reference proteome</keyword>
<sequence length="265" mass="29564">MSSPWTSKTKPAEAAEPFSPTDAVVPEQRKYNRHPGPEFGNRLANARNLHHTHAPPPLPRRLLPGLGTQPAMGTPRPETICFGDMSPINTTEPPKKEPIFTMPETKAAQPPPHVQERLILLGPLRMIRRQCANTPGLDLLVKFIDKHMADGLQTVIEQDPIIPGVVYMVSLPMTEEHWQMYNQILSRCGHALGVHEMLATGKDGFDHWSGSASPHLTPEQREAYRVLVSGASAGLDLEEFMAELVKDQRWMWIMADSGYAGEMER</sequence>
<evidence type="ECO:0000313" key="3">
    <source>
        <dbReference type="Proteomes" id="UP000800039"/>
    </source>
</evidence>
<dbReference type="AlphaFoldDB" id="A0A9P4L8Q2"/>
<evidence type="ECO:0000256" key="1">
    <source>
        <dbReference type="SAM" id="MobiDB-lite"/>
    </source>
</evidence>
<protein>
    <submittedName>
        <fullName evidence="2">Uncharacterized protein</fullName>
    </submittedName>
</protein>
<comment type="caution">
    <text evidence="2">The sequence shown here is derived from an EMBL/GenBank/DDBJ whole genome shotgun (WGS) entry which is preliminary data.</text>
</comment>
<gene>
    <name evidence="2" type="ORF">K460DRAFT_430504</name>
</gene>
<name>A0A9P4L8Q2_9PLEO</name>
<dbReference type="OrthoDB" id="3797745at2759"/>
<dbReference type="Proteomes" id="UP000800039">
    <property type="component" value="Unassembled WGS sequence"/>
</dbReference>
<proteinExistence type="predicted"/>
<evidence type="ECO:0000313" key="2">
    <source>
        <dbReference type="EMBL" id="KAF1845587.1"/>
    </source>
</evidence>
<feature type="region of interest" description="Disordered" evidence="1">
    <location>
        <begin position="1"/>
        <end position="73"/>
    </location>
</feature>
<dbReference type="GeneID" id="63855578"/>
<accession>A0A9P4L8Q2</accession>